<evidence type="ECO:0000259" key="2">
    <source>
        <dbReference type="SMART" id="SM00849"/>
    </source>
</evidence>
<dbReference type="InterPro" id="IPR036866">
    <property type="entry name" value="RibonucZ/Hydroxyglut_hydro"/>
</dbReference>
<evidence type="ECO:0000256" key="1">
    <source>
        <dbReference type="SAM" id="MobiDB-lite"/>
    </source>
</evidence>
<feature type="compositionally biased region" description="Basic and acidic residues" evidence="1">
    <location>
        <begin position="1"/>
        <end position="11"/>
    </location>
</feature>
<dbReference type="SMART" id="SM00849">
    <property type="entry name" value="Lactamase_B"/>
    <property type="match status" value="1"/>
</dbReference>
<dbReference type="Gene3D" id="3.30.70.20">
    <property type="match status" value="1"/>
</dbReference>
<reference evidence="3" key="1">
    <citation type="submission" date="2015-07" db="EMBL/GenBank/DDBJ databases">
        <title>Transcriptome Assembly of Anthurium amnicola.</title>
        <authorList>
            <person name="Suzuki J."/>
        </authorList>
    </citation>
    <scope>NUCLEOTIDE SEQUENCE</scope>
</reference>
<name>A0A1D1XPQ9_9ARAE</name>
<dbReference type="SUPFAM" id="SSF56281">
    <property type="entry name" value="Metallo-hydrolase/oxidoreductase"/>
    <property type="match status" value="1"/>
</dbReference>
<dbReference type="PANTHER" id="PTHR42773:SF1">
    <property type="entry name" value="METALLO-BETA-LACTAMASE FAMILY PROTEIN"/>
    <property type="match status" value="1"/>
</dbReference>
<dbReference type="PANTHER" id="PTHR42773">
    <property type="entry name" value="METALLO-BETA-LACTAMASE-RELATED"/>
    <property type="match status" value="1"/>
</dbReference>
<dbReference type="CDD" id="cd07727">
    <property type="entry name" value="YmaE-like_MBL-fold"/>
    <property type="match status" value="1"/>
</dbReference>
<proteinExistence type="predicted"/>
<protein>
    <submittedName>
        <fullName evidence="3">Beta-lactamase-like protein 2</fullName>
    </submittedName>
</protein>
<feature type="region of interest" description="Disordered" evidence="1">
    <location>
        <begin position="1"/>
        <end position="68"/>
    </location>
</feature>
<evidence type="ECO:0000313" key="3">
    <source>
        <dbReference type="EMBL" id="JAT44378.1"/>
    </source>
</evidence>
<dbReference type="Pfam" id="PF13370">
    <property type="entry name" value="Fer4_13"/>
    <property type="match status" value="1"/>
</dbReference>
<dbReference type="AlphaFoldDB" id="A0A1D1XPQ9"/>
<dbReference type="EMBL" id="GDJX01023558">
    <property type="protein sequence ID" value="JAT44378.1"/>
    <property type="molecule type" value="Transcribed_RNA"/>
</dbReference>
<feature type="domain" description="Metallo-beta-lactamase" evidence="2">
    <location>
        <begin position="169"/>
        <end position="328"/>
    </location>
</feature>
<feature type="compositionally biased region" description="Low complexity" evidence="1">
    <location>
        <begin position="46"/>
        <end position="60"/>
    </location>
</feature>
<organism evidence="3">
    <name type="scientific">Anthurium amnicola</name>
    <dbReference type="NCBI Taxonomy" id="1678845"/>
    <lineage>
        <taxon>Eukaryota</taxon>
        <taxon>Viridiplantae</taxon>
        <taxon>Streptophyta</taxon>
        <taxon>Embryophyta</taxon>
        <taxon>Tracheophyta</taxon>
        <taxon>Spermatophyta</taxon>
        <taxon>Magnoliopsida</taxon>
        <taxon>Liliopsida</taxon>
        <taxon>Araceae</taxon>
        <taxon>Pothoideae</taxon>
        <taxon>Potheae</taxon>
        <taxon>Anthurium</taxon>
    </lineage>
</organism>
<sequence>REREREERRGESVSTAAMRGAVCSTAQFPRPPSLTPAGGSRRRMIPATGASTPAATTPTALRRRRPQNAEGEFYVDERCIDCDTCRWMAPETFTRIGEQSAVFKQPSCKEERFRALQALISCPTASIHTEKPPREIREGEVQRTFPLPIDEQSIPGVYHCGYHSERSYGATSYLIIHPEGNILVDSPRYTEILARSIDLLGGAPYMFLTHKDDVGDHQMWSKRFGCERILHLADVEPSTADIETHLHGDGPWSIGADFELIYTPGHSKGSVCLFYKPLKILFTGDHLARSEESGLTIFEQYNHCSVKMQLTSVRKFLDMDFLWILPGHGRRVRFKDMEEKNSVLESFLALQRAGA</sequence>
<feature type="non-terminal residue" evidence="3">
    <location>
        <position position="1"/>
    </location>
</feature>
<accession>A0A1D1XPQ9</accession>
<dbReference type="InterPro" id="IPR001279">
    <property type="entry name" value="Metallo-B-lactamas"/>
</dbReference>
<dbReference type="Gene3D" id="3.60.15.10">
    <property type="entry name" value="Ribonuclease Z/Hydroxyacylglutathione hydrolase-like"/>
    <property type="match status" value="1"/>
</dbReference>
<dbReference type="SUPFAM" id="SSF54862">
    <property type="entry name" value="4Fe-4S ferredoxins"/>
    <property type="match status" value="1"/>
</dbReference>
<gene>
    <name evidence="3" type="primary">Y53F4B.39_2</name>
    <name evidence="3" type="ORF">g.71999</name>
</gene>
<dbReference type="Pfam" id="PF00753">
    <property type="entry name" value="Lactamase_B"/>
    <property type="match status" value="1"/>
</dbReference>